<name>A0A849KHP8_9BURK</name>
<dbReference type="InterPro" id="IPR017871">
    <property type="entry name" value="ABC_transporter-like_CS"/>
</dbReference>
<evidence type="ECO:0000313" key="11">
    <source>
        <dbReference type="Proteomes" id="UP000552954"/>
    </source>
</evidence>
<dbReference type="InterPro" id="IPR013563">
    <property type="entry name" value="Oligopep_ABC_C"/>
</dbReference>
<dbReference type="EMBL" id="JABFCS010000001">
    <property type="protein sequence ID" value="NNU44385.1"/>
    <property type="molecule type" value="Genomic_DNA"/>
</dbReference>
<dbReference type="InterPro" id="IPR003593">
    <property type="entry name" value="AAA+_ATPase"/>
</dbReference>
<keyword evidence="4" id="KW-1003">Cell membrane</keyword>
<dbReference type="CDD" id="cd03257">
    <property type="entry name" value="ABC_NikE_OppD_transporters"/>
    <property type="match status" value="1"/>
</dbReference>
<dbReference type="GO" id="GO:0016887">
    <property type="term" value="F:ATP hydrolysis activity"/>
    <property type="evidence" value="ECO:0007669"/>
    <property type="project" value="InterPro"/>
</dbReference>
<evidence type="ECO:0000256" key="5">
    <source>
        <dbReference type="ARBA" id="ARBA00022741"/>
    </source>
</evidence>
<evidence type="ECO:0000313" key="10">
    <source>
        <dbReference type="EMBL" id="NNU44385.1"/>
    </source>
</evidence>
<dbReference type="GO" id="GO:0005524">
    <property type="term" value="F:ATP binding"/>
    <property type="evidence" value="ECO:0007669"/>
    <property type="project" value="UniProtKB-KW"/>
</dbReference>
<dbReference type="PROSITE" id="PS00211">
    <property type="entry name" value="ABC_TRANSPORTER_1"/>
    <property type="match status" value="1"/>
</dbReference>
<comment type="subcellular location">
    <subcellularLocation>
        <location evidence="1">Cell inner membrane</location>
        <topology evidence="1">Peripheral membrane protein</topology>
    </subcellularLocation>
</comment>
<evidence type="ECO:0000256" key="6">
    <source>
        <dbReference type="ARBA" id="ARBA00022840"/>
    </source>
</evidence>
<dbReference type="PANTHER" id="PTHR43297">
    <property type="entry name" value="OLIGOPEPTIDE TRANSPORT ATP-BINDING PROTEIN APPD"/>
    <property type="match status" value="1"/>
</dbReference>
<comment type="similarity">
    <text evidence="2">Belongs to the ABC transporter superfamily.</text>
</comment>
<keyword evidence="3" id="KW-0813">Transport</keyword>
<gene>
    <name evidence="10" type="ORF">HK415_16255</name>
</gene>
<dbReference type="GO" id="GO:0015833">
    <property type="term" value="P:peptide transport"/>
    <property type="evidence" value="ECO:0007669"/>
    <property type="project" value="InterPro"/>
</dbReference>
<sequence>MPLLEVRDLSVELQTHRGPAYAVRDASFSLEPGETLGLIGESGSGKSITAMALLGLLPENARVTGSIVFEGRELVGLRERDLCELRGDRIGMIFQEPMTALNPVHTVGDQVAEPLRLHRGLSASAARKEAVALLDRVGIPDAARRIDAYPHQFSGGQRQRVTIAMALACGPDLLIADEPTTALDVTIQRQILDLIRELVAERRMALILISHDLGVIAQNVQRMLVMYGGSVVESGPTTEVFAHRMHPYSLGLFGARPGLRRVKGQRLATIPGTVPELVDMPKGCPFAGRCRLTVPECNVALPAPVEVGPEHSARCIRLEVVRAEKAALGSAPTPPPPPGGREEQP</sequence>
<dbReference type="Proteomes" id="UP000552954">
    <property type="component" value="Unassembled WGS sequence"/>
</dbReference>
<dbReference type="Pfam" id="PF08352">
    <property type="entry name" value="oligo_HPY"/>
    <property type="match status" value="1"/>
</dbReference>
<feature type="domain" description="ABC transporter" evidence="9">
    <location>
        <begin position="4"/>
        <end position="253"/>
    </location>
</feature>
<dbReference type="PANTHER" id="PTHR43297:SF2">
    <property type="entry name" value="DIPEPTIDE TRANSPORT ATP-BINDING PROTEIN DPPD"/>
    <property type="match status" value="1"/>
</dbReference>
<dbReference type="InterPro" id="IPR050388">
    <property type="entry name" value="ABC_Ni/Peptide_Import"/>
</dbReference>
<dbReference type="GO" id="GO:0005886">
    <property type="term" value="C:plasma membrane"/>
    <property type="evidence" value="ECO:0007669"/>
    <property type="project" value="UniProtKB-SubCell"/>
</dbReference>
<keyword evidence="11" id="KW-1185">Reference proteome</keyword>
<dbReference type="InterPro" id="IPR003439">
    <property type="entry name" value="ABC_transporter-like_ATP-bd"/>
</dbReference>
<keyword evidence="6 10" id="KW-0067">ATP-binding</keyword>
<dbReference type="SMART" id="SM00382">
    <property type="entry name" value="AAA"/>
    <property type="match status" value="1"/>
</dbReference>
<keyword evidence="7" id="KW-0472">Membrane</keyword>
<accession>A0A849KHP8</accession>
<protein>
    <submittedName>
        <fullName evidence="10">ABC transporter ATP-binding protein</fullName>
    </submittedName>
</protein>
<evidence type="ECO:0000256" key="1">
    <source>
        <dbReference type="ARBA" id="ARBA00004417"/>
    </source>
</evidence>
<evidence type="ECO:0000256" key="4">
    <source>
        <dbReference type="ARBA" id="ARBA00022475"/>
    </source>
</evidence>
<dbReference type="SUPFAM" id="SSF52540">
    <property type="entry name" value="P-loop containing nucleoside triphosphate hydrolases"/>
    <property type="match status" value="1"/>
</dbReference>
<evidence type="ECO:0000256" key="8">
    <source>
        <dbReference type="SAM" id="MobiDB-lite"/>
    </source>
</evidence>
<dbReference type="FunFam" id="3.40.50.300:FF:000016">
    <property type="entry name" value="Oligopeptide ABC transporter ATP-binding component"/>
    <property type="match status" value="1"/>
</dbReference>
<evidence type="ECO:0000256" key="2">
    <source>
        <dbReference type="ARBA" id="ARBA00005417"/>
    </source>
</evidence>
<proteinExistence type="inferred from homology"/>
<evidence type="ECO:0000256" key="3">
    <source>
        <dbReference type="ARBA" id="ARBA00022448"/>
    </source>
</evidence>
<evidence type="ECO:0000256" key="7">
    <source>
        <dbReference type="ARBA" id="ARBA00023136"/>
    </source>
</evidence>
<comment type="caution">
    <text evidence="10">The sequence shown here is derived from an EMBL/GenBank/DDBJ whole genome shotgun (WGS) entry which is preliminary data.</text>
</comment>
<keyword evidence="5" id="KW-0547">Nucleotide-binding</keyword>
<evidence type="ECO:0000259" key="9">
    <source>
        <dbReference type="PROSITE" id="PS50893"/>
    </source>
</evidence>
<dbReference type="InterPro" id="IPR027417">
    <property type="entry name" value="P-loop_NTPase"/>
</dbReference>
<dbReference type="Gene3D" id="3.40.50.300">
    <property type="entry name" value="P-loop containing nucleotide triphosphate hydrolases"/>
    <property type="match status" value="1"/>
</dbReference>
<feature type="region of interest" description="Disordered" evidence="8">
    <location>
        <begin position="326"/>
        <end position="345"/>
    </location>
</feature>
<dbReference type="Pfam" id="PF00005">
    <property type="entry name" value="ABC_tran"/>
    <property type="match status" value="1"/>
</dbReference>
<reference evidence="10 11" key="1">
    <citation type="submission" date="2020-05" db="EMBL/GenBank/DDBJ databases">
        <authorList>
            <person name="Khan S.A."/>
            <person name="Jeon C.O."/>
            <person name="Chun B.H."/>
        </authorList>
    </citation>
    <scope>NUCLEOTIDE SEQUENCE [LARGE SCALE GENOMIC DNA]</scope>
    <source>
        <strain evidence="10 11">B156</strain>
    </source>
</reference>
<dbReference type="GO" id="GO:0055085">
    <property type="term" value="P:transmembrane transport"/>
    <property type="evidence" value="ECO:0007669"/>
    <property type="project" value="UniProtKB-ARBA"/>
</dbReference>
<dbReference type="NCBIfam" id="TIGR01727">
    <property type="entry name" value="oligo_HPY"/>
    <property type="match status" value="1"/>
</dbReference>
<dbReference type="AlphaFoldDB" id="A0A849KHP8"/>
<organism evidence="10 11">
    <name type="scientific">Ramlibacter montanisoli</name>
    <dbReference type="NCBI Taxonomy" id="2732512"/>
    <lineage>
        <taxon>Bacteria</taxon>
        <taxon>Pseudomonadati</taxon>
        <taxon>Pseudomonadota</taxon>
        <taxon>Betaproteobacteria</taxon>
        <taxon>Burkholderiales</taxon>
        <taxon>Comamonadaceae</taxon>
        <taxon>Ramlibacter</taxon>
    </lineage>
</organism>
<dbReference type="PROSITE" id="PS50893">
    <property type="entry name" value="ABC_TRANSPORTER_2"/>
    <property type="match status" value="1"/>
</dbReference>
<dbReference type="RefSeq" id="WP_171561120.1">
    <property type="nucleotide sequence ID" value="NZ_JABFCS010000001.1"/>
</dbReference>
<reference evidence="10 11" key="2">
    <citation type="submission" date="2020-06" db="EMBL/GenBank/DDBJ databases">
        <title>Ramlibacter rhizophilus sp. nov., isolated from rhizosphere soil of national flower Mugunghwa from South Korea.</title>
        <authorList>
            <person name="Zheng-Fei Y."/>
            <person name="Huan T."/>
        </authorList>
    </citation>
    <scope>NUCLEOTIDE SEQUENCE [LARGE SCALE GENOMIC DNA]</scope>
    <source>
        <strain evidence="10 11">B156</strain>
    </source>
</reference>